<dbReference type="OrthoDB" id="9783139at2"/>
<evidence type="ECO:0000259" key="6">
    <source>
        <dbReference type="Pfam" id="PF01628"/>
    </source>
</evidence>
<dbReference type="HAMAP" id="MF_00081">
    <property type="entry name" value="HrcA"/>
    <property type="match status" value="1"/>
</dbReference>
<dbReference type="Gene3D" id="3.30.390.60">
    <property type="entry name" value="Heat-inducible transcription repressor hrca homolog, domain 3"/>
    <property type="match status" value="1"/>
</dbReference>
<evidence type="ECO:0000256" key="4">
    <source>
        <dbReference type="ARBA" id="ARBA00023163"/>
    </source>
</evidence>
<dbReference type="InterPro" id="IPR029016">
    <property type="entry name" value="GAF-like_dom_sf"/>
</dbReference>
<dbReference type="PANTHER" id="PTHR34824">
    <property type="entry name" value="HEAT-INDUCIBLE TRANSCRIPTION REPRESSOR HRCA"/>
    <property type="match status" value="1"/>
</dbReference>
<evidence type="ECO:0000256" key="1">
    <source>
        <dbReference type="ARBA" id="ARBA00022491"/>
    </source>
</evidence>
<dbReference type="RefSeq" id="WP_114916793.1">
    <property type="nucleotide sequence ID" value="NZ_CP024848.1"/>
</dbReference>
<comment type="function">
    <text evidence="5">Negative regulator of class I heat shock genes (grpE-dnaK-dnaJ and groELS operons). Prevents heat-shock induction of these operons.</text>
</comment>
<dbReference type="Pfam" id="PF01628">
    <property type="entry name" value="HrcA"/>
    <property type="match status" value="1"/>
</dbReference>
<dbReference type="Gene3D" id="3.30.450.40">
    <property type="match status" value="1"/>
</dbReference>
<dbReference type="NCBIfam" id="TIGR00331">
    <property type="entry name" value="hrcA"/>
    <property type="match status" value="1"/>
</dbReference>
<dbReference type="GO" id="GO:0045892">
    <property type="term" value="P:negative regulation of DNA-templated transcription"/>
    <property type="evidence" value="ECO:0007669"/>
    <property type="project" value="UniProtKB-UniRule"/>
</dbReference>
<dbReference type="AlphaFoldDB" id="A0A345PHM5"/>
<sequence>MLTERQLLILQVIIDEFIETAHPVGSRAISKKGTIPYSAATIRNEMADLEDMGFLEKTHSSSGRIPSESGYRYYVDHLIAPNPLQKDVNIIKSIIKDGFYEFEQIVQMSAELLSELTNYTSIILGPELLDTKLKQLQIVTLSSQAAVAILITDTGHVEHRSFKVPPTINPSDLEKMVNILNDRLKGVPIVRLDEIFHSEVAQLMKLYIRDYDKTYDYLKDIFLYDHPVKLYISGKSNILMQPEFNDVGKIRTFFTMMEDENEIINLLRNSHHGIKVTIGNENKVEAIKDLSLITAPYQLTNNLMGTIALIGPTRMEYRKVISLLNGLSNEMTNALYKWSQYDG</sequence>
<dbReference type="InterPro" id="IPR021153">
    <property type="entry name" value="HrcA_C"/>
</dbReference>
<dbReference type="SUPFAM" id="SSF46785">
    <property type="entry name" value="Winged helix' DNA-binding domain"/>
    <property type="match status" value="1"/>
</dbReference>
<dbReference type="InterPro" id="IPR036390">
    <property type="entry name" value="WH_DNA-bd_sf"/>
</dbReference>
<dbReference type="Gene3D" id="1.10.10.10">
    <property type="entry name" value="Winged helix-like DNA-binding domain superfamily/Winged helix DNA-binding domain"/>
    <property type="match status" value="1"/>
</dbReference>
<keyword evidence="3 5" id="KW-0346">Stress response</keyword>
<keyword evidence="8" id="KW-1185">Reference proteome</keyword>
<dbReference type="InterPro" id="IPR002571">
    <property type="entry name" value="HrcA"/>
</dbReference>
<evidence type="ECO:0000256" key="3">
    <source>
        <dbReference type="ARBA" id="ARBA00023016"/>
    </source>
</evidence>
<dbReference type="InterPro" id="IPR036388">
    <property type="entry name" value="WH-like_DNA-bd_sf"/>
</dbReference>
<keyword evidence="1 5" id="KW-0678">Repressor</keyword>
<dbReference type="PIRSF" id="PIRSF005485">
    <property type="entry name" value="HrcA"/>
    <property type="match status" value="1"/>
</dbReference>
<dbReference type="SUPFAM" id="SSF55781">
    <property type="entry name" value="GAF domain-like"/>
    <property type="match status" value="1"/>
</dbReference>
<dbReference type="GO" id="GO:0003677">
    <property type="term" value="F:DNA binding"/>
    <property type="evidence" value="ECO:0007669"/>
    <property type="project" value="InterPro"/>
</dbReference>
<keyword evidence="4 5" id="KW-0804">Transcription</keyword>
<evidence type="ECO:0000256" key="5">
    <source>
        <dbReference type="HAMAP-Rule" id="MF_00081"/>
    </source>
</evidence>
<keyword evidence="2 5" id="KW-0805">Transcription regulation</keyword>
<dbReference type="InterPro" id="IPR023120">
    <property type="entry name" value="WHTH_transcript_rep_HrcA_IDD"/>
</dbReference>
<feature type="domain" description="Heat-inducible transcription repressor HrcA C-terminal" evidence="6">
    <location>
        <begin position="103"/>
        <end position="321"/>
    </location>
</feature>
<proteinExistence type="inferred from homology"/>
<dbReference type="EMBL" id="CP024848">
    <property type="protein sequence ID" value="AXI09505.1"/>
    <property type="molecule type" value="Genomic_DNA"/>
</dbReference>
<protein>
    <recommendedName>
        <fullName evidence="5">Heat-inducible transcription repressor HrcA</fullName>
    </recommendedName>
</protein>
<gene>
    <name evidence="5" type="primary">hrcA</name>
    <name evidence="7" type="ORF">CUC15_11495</name>
</gene>
<dbReference type="KEGG" id="ocn:CUC15_11495"/>
<organism evidence="7 8">
    <name type="scientific">Oceanobacillus zhaokaii</name>
    <dbReference type="NCBI Taxonomy" id="2052660"/>
    <lineage>
        <taxon>Bacteria</taxon>
        <taxon>Bacillati</taxon>
        <taxon>Bacillota</taxon>
        <taxon>Bacilli</taxon>
        <taxon>Bacillales</taxon>
        <taxon>Bacillaceae</taxon>
        <taxon>Oceanobacillus</taxon>
    </lineage>
</organism>
<evidence type="ECO:0000256" key="2">
    <source>
        <dbReference type="ARBA" id="ARBA00023015"/>
    </source>
</evidence>
<name>A0A345PHM5_9BACI</name>
<accession>A0A345PHM5</accession>
<comment type="similarity">
    <text evidence="5">Belongs to the HrcA family.</text>
</comment>
<evidence type="ECO:0000313" key="7">
    <source>
        <dbReference type="EMBL" id="AXI09505.1"/>
    </source>
</evidence>
<dbReference type="PANTHER" id="PTHR34824:SF1">
    <property type="entry name" value="HEAT-INDUCIBLE TRANSCRIPTION REPRESSOR HRCA"/>
    <property type="match status" value="1"/>
</dbReference>
<reference evidence="8" key="1">
    <citation type="submission" date="2017-11" db="EMBL/GenBank/DDBJ databases">
        <authorList>
            <person name="Zhu W."/>
        </authorList>
    </citation>
    <scope>NUCLEOTIDE SEQUENCE [LARGE SCALE GENOMIC DNA]</scope>
    <source>
        <strain evidence="8">160</strain>
    </source>
</reference>
<dbReference type="Proteomes" id="UP000253908">
    <property type="component" value="Chromosome"/>
</dbReference>
<evidence type="ECO:0000313" key="8">
    <source>
        <dbReference type="Proteomes" id="UP000253908"/>
    </source>
</evidence>